<organism evidence="1 3">
    <name type="scientific">Rotaria sordida</name>
    <dbReference type="NCBI Taxonomy" id="392033"/>
    <lineage>
        <taxon>Eukaryota</taxon>
        <taxon>Metazoa</taxon>
        <taxon>Spiralia</taxon>
        <taxon>Gnathifera</taxon>
        <taxon>Rotifera</taxon>
        <taxon>Eurotatoria</taxon>
        <taxon>Bdelloidea</taxon>
        <taxon>Philodinida</taxon>
        <taxon>Philodinidae</taxon>
        <taxon>Rotaria</taxon>
    </lineage>
</organism>
<sequence length="500" mass="60002">MNCISLCKSIRILYIPPYYENHFELTLDRLITHDKYVEYQVFTINKKFITIDFNFLLSMCRSLINDEHIQMLITDSYIGQLLIAKLCQEYPQIHNGGMNVFHTLQCINRYLITELFDIEECIPTLCIEIKEDWKRNFQIVETFLSNNNIDGFMKSLYSFDNQLCSFRFSNWKNHMEIINTYIERYKQQYMTSLLPFFRVYISRKQYPFIFKPNYLIQPFFDLVTYPHWRLIIASACIYEKEIIMWPLVDGYSGWPFLAEKPLAIMPIIVCPSRQISIEQQHLIYTRFRQHLNHLITNYHLCYGWIQCSYFISCTNEIRLISIKPTYSIYLTEAFNSTNQYGNPLMALVQLSNRQRPQTPILNGKTVYIHRLWLNIQEKYSINDLINMKEIKRIHRSNISINRYIRLRFQENDIINNDNNNEQNFIEVGFIQVNGEYYEIGLTNLIEFRCILLKQPQLFPFVHHSMLSNNQYQFDPITCLPSNELLEQLEKLQKQEQKDLI</sequence>
<dbReference type="EMBL" id="CAJOBD010001210">
    <property type="protein sequence ID" value="CAF3773697.1"/>
    <property type="molecule type" value="Genomic_DNA"/>
</dbReference>
<proteinExistence type="predicted"/>
<dbReference type="EMBL" id="CAJNOT010001410">
    <property type="protein sequence ID" value="CAF1194812.1"/>
    <property type="molecule type" value="Genomic_DNA"/>
</dbReference>
<reference evidence="1" key="1">
    <citation type="submission" date="2021-02" db="EMBL/GenBank/DDBJ databases">
        <authorList>
            <person name="Nowell W R."/>
        </authorList>
    </citation>
    <scope>NUCLEOTIDE SEQUENCE</scope>
</reference>
<name>A0A814VXJ1_9BILA</name>
<protein>
    <submittedName>
        <fullName evidence="1">Uncharacterized protein</fullName>
    </submittedName>
</protein>
<gene>
    <name evidence="2" type="ORF">JBS370_LOCUS13833</name>
    <name evidence="1" type="ORF">ZHD862_LOCUS22515</name>
</gene>
<evidence type="ECO:0000313" key="1">
    <source>
        <dbReference type="EMBL" id="CAF1194812.1"/>
    </source>
</evidence>
<comment type="caution">
    <text evidence="1">The sequence shown here is derived from an EMBL/GenBank/DDBJ whole genome shotgun (WGS) entry which is preliminary data.</text>
</comment>
<dbReference type="Proteomes" id="UP000663836">
    <property type="component" value="Unassembled WGS sequence"/>
</dbReference>
<accession>A0A814VXJ1</accession>
<evidence type="ECO:0000313" key="2">
    <source>
        <dbReference type="EMBL" id="CAF3773697.1"/>
    </source>
</evidence>
<evidence type="ECO:0000313" key="3">
    <source>
        <dbReference type="Proteomes" id="UP000663864"/>
    </source>
</evidence>
<dbReference type="AlphaFoldDB" id="A0A814VXJ1"/>
<dbReference type="Proteomes" id="UP000663864">
    <property type="component" value="Unassembled WGS sequence"/>
</dbReference>